<dbReference type="AlphaFoldDB" id="A0A137NZX1"/>
<keyword evidence="2" id="KW-1185">Reference proteome</keyword>
<feature type="non-terminal residue" evidence="1">
    <location>
        <position position="166"/>
    </location>
</feature>
<gene>
    <name evidence="1" type="ORF">CONCODRAFT_19008</name>
</gene>
<evidence type="ECO:0000313" key="2">
    <source>
        <dbReference type="Proteomes" id="UP000070444"/>
    </source>
</evidence>
<name>A0A137NZX1_CONC2</name>
<evidence type="ECO:0000313" key="1">
    <source>
        <dbReference type="EMBL" id="KXN68380.1"/>
    </source>
</evidence>
<sequence>PDDPLVKAQTYLPEALKHVTFFEHKDKESEDDFEGKDSDCKVGLVTSVLHNPHADFHKASTVAIPTKRKDFNEFFNPSQRPKTEVIPESISPSNEVNLISNISPSNELKQKASVFSKSQVQTQTQKILSSTTSNVPSLKLTRDKNKDIPLSEKIRPRTLKEFFGQT</sequence>
<feature type="non-terminal residue" evidence="1">
    <location>
        <position position="1"/>
    </location>
</feature>
<dbReference type="Proteomes" id="UP000070444">
    <property type="component" value="Unassembled WGS sequence"/>
</dbReference>
<accession>A0A137NZX1</accession>
<reference evidence="1 2" key="1">
    <citation type="journal article" date="2015" name="Genome Biol. Evol.">
        <title>Phylogenomic analyses indicate that early fungi evolved digesting cell walls of algal ancestors of land plants.</title>
        <authorList>
            <person name="Chang Y."/>
            <person name="Wang S."/>
            <person name="Sekimoto S."/>
            <person name="Aerts A.L."/>
            <person name="Choi C."/>
            <person name="Clum A."/>
            <person name="LaButti K.M."/>
            <person name="Lindquist E.A."/>
            <person name="Yee Ngan C."/>
            <person name="Ohm R.A."/>
            <person name="Salamov A.A."/>
            <person name="Grigoriev I.V."/>
            <person name="Spatafora J.W."/>
            <person name="Berbee M.L."/>
        </authorList>
    </citation>
    <scope>NUCLEOTIDE SEQUENCE [LARGE SCALE GENOMIC DNA]</scope>
    <source>
        <strain evidence="1 2">NRRL 28638</strain>
    </source>
</reference>
<proteinExistence type="predicted"/>
<dbReference type="EMBL" id="KQ964579">
    <property type="protein sequence ID" value="KXN68380.1"/>
    <property type="molecule type" value="Genomic_DNA"/>
</dbReference>
<protein>
    <submittedName>
        <fullName evidence="1">Uncharacterized protein</fullName>
    </submittedName>
</protein>
<organism evidence="1 2">
    <name type="scientific">Conidiobolus coronatus (strain ATCC 28846 / CBS 209.66 / NRRL 28638)</name>
    <name type="common">Delacroixia coronata</name>
    <dbReference type="NCBI Taxonomy" id="796925"/>
    <lineage>
        <taxon>Eukaryota</taxon>
        <taxon>Fungi</taxon>
        <taxon>Fungi incertae sedis</taxon>
        <taxon>Zoopagomycota</taxon>
        <taxon>Entomophthoromycotina</taxon>
        <taxon>Entomophthoromycetes</taxon>
        <taxon>Entomophthorales</taxon>
        <taxon>Ancylistaceae</taxon>
        <taxon>Conidiobolus</taxon>
    </lineage>
</organism>